<evidence type="ECO:0000259" key="2">
    <source>
        <dbReference type="Pfam" id="PF21738"/>
    </source>
</evidence>
<dbReference type="RefSeq" id="XP_009060727.1">
    <property type="nucleotide sequence ID" value="XM_009062479.1"/>
</dbReference>
<gene>
    <name evidence="3" type="ORF">LOTGIDRAFT_165464</name>
</gene>
<dbReference type="KEGG" id="lgi:LOTGIDRAFT_165464"/>
<organism evidence="3 4">
    <name type="scientific">Lottia gigantea</name>
    <name type="common">Giant owl limpet</name>
    <dbReference type="NCBI Taxonomy" id="225164"/>
    <lineage>
        <taxon>Eukaryota</taxon>
        <taxon>Metazoa</taxon>
        <taxon>Spiralia</taxon>
        <taxon>Lophotrochozoa</taxon>
        <taxon>Mollusca</taxon>
        <taxon>Gastropoda</taxon>
        <taxon>Patellogastropoda</taxon>
        <taxon>Lottioidea</taxon>
        <taxon>Lottiidae</taxon>
        <taxon>Lottia</taxon>
    </lineage>
</organism>
<keyword evidence="4" id="KW-1185">Reference proteome</keyword>
<dbReference type="PANTHER" id="PTHR36159">
    <property type="entry name" value="PROTEIN CBG23766"/>
    <property type="match status" value="1"/>
</dbReference>
<protein>
    <recommendedName>
        <fullName evidence="2">Double jelly roll-like domain-containing protein</fullName>
    </recommendedName>
</protein>
<dbReference type="AlphaFoldDB" id="V4BIY9"/>
<evidence type="ECO:0000256" key="1">
    <source>
        <dbReference type="SAM" id="Coils"/>
    </source>
</evidence>
<evidence type="ECO:0000313" key="4">
    <source>
        <dbReference type="Proteomes" id="UP000030746"/>
    </source>
</evidence>
<feature type="domain" description="Double jelly roll-like" evidence="2">
    <location>
        <begin position="188"/>
        <end position="422"/>
    </location>
</feature>
<dbReference type="GeneID" id="20240080"/>
<dbReference type="HOGENOM" id="CLU_024897_4_0_1"/>
<dbReference type="InterPro" id="IPR049512">
    <property type="entry name" value="DJR-like_dom"/>
</dbReference>
<name>V4BIY9_LOTGI</name>
<accession>V4BIY9</accession>
<dbReference type="CTD" id="20240080"/>
<dbReference type="OrthoDB" id="6761856at2759"/>
<proteinExistence type="predicted"/>
<reference evidence="3 4" key="1">
    <citation type="journal article" date="2013" name="Nature">
        <title>Insights into bilaterian evolution from three spiralian genomes.</title>
        <authorList>
            <person name="Simakov O."/>
            <person name="Marletaz F."/>
            <person name="Cho S.J."/>
            <person name="Edsinger-Gonzales E."/>
            <person name="Havlak P."/>
            <person name="Hellsten U."/>
            <person name="Kuo D.H."/>
            <person name="Larsson T."/>
            <person name="Lv J."/>
            <person name="Arendt D."/>
            <person name="Savage R."/>
            <person name="Osoegawa K."/>
            <person name="de Jong P."/>
            <person name="Grimwood J."/>
            <person name="Chapman J.A."/>
            <person name="Shapiro H."/>
            <person name="Aerts A."/>
            <person name="Otillar R.P."/>
            <person name="Terry A.Y."/>
            <person name="Boore J.L."/>
            <person name="Grigoriev I.V."/>
            <person name="Lindberg D.R."/>
            <person name="Seaver E.C."/>
            <person name="Weisblat D.A."/>
            <person name="Putnam N.H."/>
            <person name="Rokhsar D.S."/>
        </authorList>
    </citation>
    <scope>NUCLEOTIDE SEQUENCE [LARGE SCALE GENOMIC DNA]</scope>
</reference>
<dbReference type="Proteomes" id="UP000030746">
    <property type="component" value="Unassembled WGS sequence"/>
</dbReference>
<sequence length="637" mass="71798">MANKILDPIFRLYDPIRYSFNKKKEDYIIISPTVGSKSQLNDGGRITFEINSLSNWLLLSDAYFRCDFKIKDATQNQVPQTNTTLENNIFPSFFSEMVLEAGSNPIETIKHPGEFDTMLKTVLYPKDFDSVSGWIPDVGDGSILKEPVRNLANDADLARVRVVARNTIERVGRAVNHGFEKRVLQYNNVVENNRWGNYVNWKFYPLFGLLEHRKVSIGLPYKIHLQREINDDKIFFGENGSDAKLEITNLQLFIPVITPSIEVETKIFNSLTKDIEIAFLHRNTVGSMTLTAESTTWPITNTIKPARYLIVGFKNLPDSQTNNNNVFRVAMNQTQDPLIHKVQVRVNNDNYPNQPLTINPTTKDYNELYRNYKNMCELFGNLPQFEYVDFALNHPIFCFDLSAHQEDLFKTGVNINIHIEKTQGDVTETLVMKIIEAIETASPTTITYNGKKISITKKLIDKYKYCKVRDDIDLERIDANAKEGGFIFSLPLIFAGITAAATVAGATAGGIKTANAKKAAIAEAAATKAANEKNAAEQRRHNLKMEKLAAEIEKPKTEKKGSGVGEMIGTMKEFGKRFSEETKKTVKQGLNKLVDSTDTGEIKFKHKGNGIFLKNIRTGEGIYLLKYKGEGVIFGTN</sequence>
<dbReference type="PANTHER" id="PTHR36159:SF1">
    <property type="entry name" value="RETROVIRUS-RELATED POL POLYPROTEIN FROM TRANSPOSON 412-LIKE PROTEIN"/>
    <property type="match status" value="1"/>
</dbReference>
<keyword evidence="1" id="KW-0175">Coiled coil</keyword>
<evidence type="ECO:0000313" key="3">
    <source>
        <dbReference type="EMBL" id="ESO88679.1"/>
    </source>
</evidence>
<dbReference type="EMBL" id="KB202656">
    <property type="protein sequence ID" value="ESO88679.1"/>
    <property type="molecule type" value="Genomic_DNA"/>
</dbReference>
<feature type="coiled-coil region" evidence="1">
    <location>
        <begin position="519"/>
        <end position="553"/>
    </location>
</feature>
<dbReference type="Pfam" id="PF21738">
    <property type="entry name" value="DJR-like_dom"/>
    <property type="match status" value="1"/>
</dbReference>